<dbReference type="Pfam" id="PF13569">
    <property type="entry name" value="DUF4132"/>
    <property type="match status" value="1"/>
</dbReference>
<dbReference type="InterPro" id="IPR049809">
    <property type="entry name" value="YehF/YfeS-like_WGR"/>
</dbReference>
<dbReference type="AlphaFoldDB" id="A0A437LTS2"/>
<feature type="domain" description="WGR" evidence="2">
    <location>
        <begin position="1"/>
        <end position="77"/>
    </location>
</feature>
<proteinExistence type="predicted"/>
<dbReference type="InterPro" id="IPR025406">
    <property type="entry name" value="DUF4132"/>
</dbReference>
<keyword evidence="4" id="KW-1185">Reference proteome</keyword>
<protein>
    <submittedName>
        <fullName evidence="3">DUF4132 domain-containing protein</fullName>
    </submittedName>
</protein>
<name>A0A437LTS2_9BURK</name>
<gene>
    <name evidence="3" type="ORF">EOD73_07240</name>
</gene>
<dbReference type="EMBL" id="SACM01000001">
    <property type="protein sequence ID" value="RVT88754.1"/>
    <property type="molecule type" value="Genomic_DNA"/>
</dbReference>
<evidence type="ECO:0000313" key="4">
    <source>
        <dbReference type="Proteomes" id="UP000288587"/>
    </source>
</evidence>
<dbReference type="InterPro" id="IPR036930">
    <property type="entry name" value="WGR_dom_sf"/>
</dbReference>
<dbReference type="PROSITE" id="PS51977">
    <property type="entry name" value="WGR"/>
    <property type="match status" value="1"/>
</dbReference>
<dbReference type="PANTHER" id="PTHR48125">
    <property type="entry name" value="LP07818P1"/>
    <property type="match status" value="1"/>
</dbReference>
<dbReference type="SUPFAM" id="SSF142921">
    <property type="entry name" value="WGR domain-like"/>
    <property type="match status" value="1"/>
</dbReference>
<evidence type="ECO:0000313" key="3">
    <source>
        <dbReference type="EMBL" id="RVT88754.1"/>
    </source>
</evidence>
<comment type="caution">
    <text evidence="3">The sequence shown here is derived from an EMBL/GenBank/DDBJ whole genome shotgun (WGS) entry which is preliminary data.</text>
</comment>
<feature type="region of interest" description="Disordered" evidence="1">
    <location>
        <begin position="485"/>
        <end position="507"/>
    </location>
</feature>
<dbReference type="Proteomes" id="UP000288587">
    <property type="component" value="Unassembled WGS sequence"/>
</dbReference>
<dbReference type="PANTHER" id="PTHR48125:SF10">
    <property type="entry name" value="OS12G0136300 PROTEIN"/>
    <property type="match status" value="1"/>
</dbReference>
<sequence>MRRFELVEGSASKFWQIDLQDNRVTVCFGRIGTAGQTKDKLLADAAAAQKEQDTLIKEKIGKGYQEVAAADADPTAAPVAPLPSPAPAPVDAVAPAAPAAPAASADPVGEAGDAASAAELLVWTDEWLSRLPVLRGLHAPTVPPRLTWLDQGLDLEQAGNHEYLNDAIKACGRAFGKSWTLWREVDRHEQLSEARLRQADPAHWTQAFAQVAQLKCRVRGGDPEAWDSDLPLLALIDLGLRWHGASFVLDVLSRLEGERAFITPEAQQALRAWLAQCPDPEHQAAQALMAGWTEEGLVLRAVLCPERSDWLAQLLEGTLVRDFFIVQARGFFLLRNCPLPLKAVREGLKWDRSFDSQRSGDSKRQAATERLSPILLQLRLRGSAALALLEDELSELPDAEDRSLSPAAELLCQLQHVDAIPLLARYATRWPEVAARLQVLVAAALRTPATWSALLARHSGQQPLQARLRQAAAPEASAEQLPALLHNPPWVQKRKPSAPPSKALPASTRAPALRWLPGEREARVGKAERKGSEQLDQRVRDFYLDGSERKQLLALLQGQSLKPDQLAALVDRVSPQVVLRWPDAVAALAWNTLPPSLWQRYEDPGRCLRVAVARGGEALLPALRRYLAHDFAGALPACTAVADPALVAPMLAALRAQRKQGRDLLCQWLRRHVDLVAELALIEALNPKSAQHQDAVFGLRWLAGQGLRAALESQAQAVGASAELAALLDADPLLNYPSRLPALPDFFAAVARAGLLLRNGTRVPAAGVEHLGSMLAFSSLSAPYAGLAPVREACDPDSLRNFLWDLYEAWHAAGAPAKSNWAFQALGLLGDDAVAVELAQRLRNWPAEGLSGRAVTGLDLLAEMPCESALIQLQRLSMRLKSKPLQAKAGEKLAAVAAARGLSAEELEDRIAPDFGLDESGSLTLDFGPRQFTLRFDESLQPLVLDAQGLRLKDLPKPLPSDDEALAAEASARFKQLKKDAKATATLQLQRLERAMVTQRRWRAQEFRLFYVQHPLMRHLAARLVWGVYTEAGALSTAFRVAEDLSLADAQDQAYALPDEALVGIAHPLELPPALRTAFGQVFGDYEILQPFKQLSRETHALSAEEADGASLTRFARKQVATGSALGLTQRDWRANVGDNAHVDSLSKPLTPDLWVELQLEPGWSSFAPLDEPTQRLPELRLCASDAHPAWTQLPPIVLSELLREIELLPAVKA</sequence>
<dbReference type="CDD" id="cd07996">
    <property type="entry name" value="WGR_MMR_like"/>
    <property type="match status" value="1"/>
</dbReference>
<evidence type="ECO:0000259" key="2">
    <source>
        <dbReference type="PROSITE" id="PS51977"/>
    </source>
</evidence>
<reference evidence="3 4" key="1">
    <citation type="submission" date="2019-01" db="EMBL/GenBank/DDBJ databases">
        <authorList>
            <person name="Chen W.-M."/>
        </authorList>
    </citation>
    <scope>NUCLEOTIDE SEQUENCE [LARGE SCALE GENOMIC DNA]</scope>
    <source>
        <strain evidence="3 4">CCP-18</strain>
    </source>
</reference>
<dbReference type="RefSeq" id="WP_127682208.1">
    <property type="nucleotide sequence ID" value="NZ_SACM01000001.1"/>
</dbReference>
<dbReference type="Gene3D" id="2.20.140.10">
    <property type="entry name" value="WGR domain"/>
    <property type="match status" value="1"/>
</dbReference>
<dbReference type="SMART" id="SM00773">
    <property type="entry name" value="WGR"/>
    <property type="match status" value="1"/>
</dbReference>
<dbReference type="Pfam" id="PF05406">
    <property type="entry name" value="WGR"/>
    <property type="match status" value="1"/>
</dbReference>
<dbReference type="InterPro" id="IPR008893">
    <property type="entry name" value="WGR_domain"/>
</dbReference>
<dbReference type="OrthoDB" id="8859114at2"/>
<accession>A0A437LTS2</accession>
<organism evidence="3 4">
    <name type="scientific">Inhella crocodyli</name>
    <dbReference type="NCBI Taxonomy" id="2499851"/>
    <lineage>
        <taxon>Bacteria</taxon>
        <taxon>Pseudomonadati</taxon>
        <taxon>Pseudomonadota</taxon>
        <taxon>Betaproteobacteria</taxon>
        <taxon>Burkholderiales</taxon>
        <taxon>Sphaerotilaceae</taxon>
        <taxon>Inhella</taxon>
    </lineage>
</organism>
<evidence type="ECO:0000256" key="1">
    <source>
        <dbReference type="SAM" id="MobiDB-lite"/>
    </source>
</evidence>